<evidence type="ECO:0000313" key="2">
    <source>
        <dbReference type="EMBL" id="EMD64567.1"/>
    </source>
</evidence>
<feature type="signal peptide" evidence="1">
    <location>
        <begin position="1"/>
        <end position="24"/>
    </location>
</feature>
<keyword evidence="3" id="KW-1185">Reference proteome</keyword>
<dbReference type="GeneID" id="19136866"/>
<gene>
    <name evidence="2" type="ORF">COCSADRAFT_326665</name>
</gene>
<name>M2T6H9_COCSN</name>
<accession>M2T6H9</accession>
<dbReference type="EMBL" id="KB445643">
    <property type="protein sequence ID" value="EMD64567.1"/>
    <property type="molecule type" value="Genomic_DNA"/>
</dbReference>
<proteinExistence type="predicted"/>
<evidence type="ECO:0000256" key="1">
    <source>
        <dbReference type="SAM" id="SignalP"/>
    </source>
</evidence>
<dbReference type="KEGG" id="bsc:COCSADRAFT_326665"/>
<reference evidence="3" key="2">
    <citation type="journal article" date="2013" name="PLoS Genet.">
        <title>Comparative genome structure, secondary metabolite, and effector coding capacity across Cochliobolus pathogens.</title>
        <authorList>
            <person name="Condon B.J."/>
            <person name="Leng Y."/>
            <person name="Wu D."/>
            <person name="Bushley K.E."/>
            <person name="Ohm R.A."/>
            <person name="Otillar R."/>
            <person name="Martin J."/>
            <person name="Schackwitz W."/>
            <person name="Grimwood J."/>
            <person name="MohdZainudin N."/>
            <person name="Xue C."/>
            <person name="Wang R."/>
            <person name="Manning V.A."/>
            <person name="Dhillon B."/>
            <person name="Tu Z.J."/>
            <person name="Steffenson B.J."/>
            <person name="Salamov A."/>
            <person name="Sun H."/>
            <person name="Lowry S."/>
            <person name="LaButti K."/>
            <person name="Han J."/>
            <person name="Copeland A."/>
            <person name="Lindquist E."/>
            <person name="Barry K."/>
            <person name="Schmutz J."/>
            <person name="Baker S.E."/>
            <person name="Ciuffetti L.M."/>
            <person name="Grigoriev I.V."/>
            <person name="Zhong S."/>
            <person name="Turgeon B.G."/>
        </authorList>
    </citation>
    <scope>NUCLEOTIDE SEQUENCE [LARGE SCALE GENOMIC DNA]</scope>
    <source>
        <strain evidence="3">ND90Pr / ATCC 201652</strain>
    </source>
</reference>
<sequence>MQLCLRCLTFLCCASSPLLRISWAKSRRATTAWQLIRTHIRQSTLSLARG</sequence>
<reference evidence="2 3" key="1">
    <citation type="journal article" date="2012" name="PLoS Pathog.">
        <title>Diverse lifestyles and strategies of plant pathogenesis encoded in the genomes of eighteen Dothideomycetes fungi.</title>
        <authorList>
            <person name="Ohm R.A."/>
            <person name="Feau N."/>
            <person name="Henrissat B."/>
            <person name="Schoch C.L."/>
            <person name="Horwitz B.A."/>
            <person name="Barry K.W."/>
            <person name="Condon B.J."/>
            <person name="Copeland A.C."/>
            <person name="Dhillon B."/>
            <person name="Glaser F."/>
            <person name="Hesse C.N."/>
            <person name="Kosti I."/>
            <person name="LaButti K."/>
            <person name="Lindquist E.A."/>
            <person name="Lucas S."/>
            <person name="Salamov A.A."/>
            <person name="Bradshaw R.E."/>
            <person name="Ciuffetti L."/>
            <person name="Hamelin R.C."/>
            <person name="Kema G.H.J."/>
            <person name="Lawrence C."/>
            <person name="Scott J.A."/>
            <person name="Spatafora J.W."/>
            <person name="Turgeon B.G."/>
            <person name="de Wit P.J.G.M."/>
            <person name="Zhong S."/>
            <person name="Goodwin S.B."/>
            <person name="Grigoriev I.V."/>
        </authorList>
    </citation>
    <scope>NUCLEOTIDE SEQUENCE [LARGE SCALE GENOMIC DNA]</scope>
    <source>
        <strain evidence="3">ND90Pr / ATCC 201652</strain>
    </source>
</reference>
<feature type="chain" id="PRO_5004026481" description="Ig-like domain-containing protein" evidence="1">
    <location>
        <begin position="25"/>
        <end position="50"/>
    </location>
</feature>
<evidence type="ECO:0008006" key="4">
    <source>
        <dbReference type="Google" id="ProtNLM"/>
    </source>
</evidence>
<dbReference type="RefSeq" id="XP_007700310.1">
    <property type="nucleotide sequence ID" value="XM_007702120.1"/>
</dbReference>
<organism evidence="2 3">
    <name type="scientific">Cochliobolus sativus (strain ND90Pr / ATCC 201652)</name>
    <name type="common">Common root rot and spot blotch fungus</name>
    <name type="synonym">Bipolaris sorokiniana</name>
    <dbReference type="NCBI Taxonomy" id="665912"/>
    <lineage>
        <taxon>Eukaryota</taxon>
        <taxon>Fungi</taxon>
        <taxon>Dikarya</taxon>
        <taxon>Ascomycota</taxon>
        <taxon>Pezizomycotina</taxon>
        <taxon>Dothideomycetes</taxon>
        <taxon>Pleosporomycetidae</taxon>
        <taxon>Pleosporales</taxon>
        <taxon>Pleosporineae</taxon>
        <taxon>Pleosporaceae</taxon>
        <taxon>Bipolaris</taxon>
    </lineage>
</organism>
<dbReference type="AlphaFoldDB" id="M2T6H9"/>
<protein>
    <recommendedName>
        <fullName evidence="4">Ig-like domain-containing protein</fullName>
    </recommendedName>
</protein>
<keyword evidence="1" id="KW-0732">Signal</keyword>
<dbReference type="Proteomes" id="UP000016934">
    <property type="component" value="Unassembled WGS sequence"/>
</dbReference>
<evidence type="ECO:0000313" key="3">
    <source>
        <dbReference type="Proteomes" id="UP000016934"/>
    </source>
</evidence>
<dbReference type="HOGENOM" id="CLU_3124920_0_0_1"/>